<protein>
    <submittedName>
        <fullName evidence="2">Uncharacterized protein</fullName>
    </submittedName>
</protein>
<dbReference type="Gramene" id="KOM52619">
    <property type="protein sequence ID" value="KOM52619"/>
    <property type="gene ID" value="LR48_Vigan09g127800"/>
</dbReference>
<accession>A0A0L9VD70</accession>
<evidence type="ECO:0000313" key="2">
    <source>
        <dbReference type="EMBL" id="KOM52619.1"/>
    </source>
</evidence>
<evidence type="ECO:0000313" key="3">
    <source>
        <dbReference type="Proteomes" id="UP000053144"/>
    </source>
</evidence>
<reference evidence="3" key="1">
    <citation type="journal article" date="2015" name="Proc. Natl. Acad. Sci. U.S.A.">
        <title>Genome sequencing of adzuki bean (Vigna angularis) provides insight into high starch and low fat accumulation and domestication.</title>
        <authorList>
            <person name="Yang K."/>
            <person name="Tian Z."/>
            <person name="Chen C."/>
            <person name="Luo L."/>
            <person name="Zhao B."/>
            <person name="Wang Z."/>
            <person name="Yu L."/>
            <person name="Li Y."/>
            <person name="Sun Y."/>
            <person name="Li W."/>
            <person name="Chen Y."/>
            <person name="Li Y."/>
            <person name="Zhang Y."/>
            <person name="Ai D."/>
            <person name="Zhao J."/>
            <person name="Shang C."/>
            <person name="Ma Y."/>
            <person name="Wu B."/>
            <person name="Wang M."/>
            <person name="Gao L."/>
            <person name="Sun D."/>
            <person name="Zhang P."/>
            <person name="Guo F."/>
            <person name="Wang W."/>
            <person name="Li Y."/>
            <person name="Wang J."/>
            <person name="Varshney R.K."/>
            <person name="Wang J."/>
            <person name="Ling H.Q."/>
            <person name="Wan P."/>
        </authorList>
    </citation>
    <scope>NUCLEOTIDE SEQUENCE</scope>
    <source>
        <strain evidence="3">cv. Jingnong 6</strain>
    </source>
</reference>
<feature type="compositionally biased region" description="Low complexity" evidence="1">
    <location>
        <begin position="31"/>
        <end position="46"/>
    </location>
</feature>
<feature type="compositionally biased region" description="Polar residues" evidence="1">
    <location>
        <begin position="1"/>
        <end position="15"/>
    </location>
</feature>
<dbReference type="EMBL" id="CM003379">
    <property type="protein sequence ID" value="KOM52619.1"/>
    <property type="molecule type" value="Genomic_DNA"/>
</dbReference>
<proteinExistence type="predicted"/>
<evidence type="ECO:0000256" key="1">
    <source>
        <dbReference type="SAM" id="MobiDB-lite"/>
    </source>
</evidence>
<gene>
    <name evidence="2" type="ORF">LR48_Vigan09g127800</name>
</gene>
<dbReference type="Proteomes" id="UP000053144">
    <property type="component" value="Chromosome 9"/>
</dbReference>
<name>A0A0L9VD70_PHAAN</name>
<sequence>MTVMTAGQQGDQPRMSTWEGRSKRPANRVTGQGCQPGAAGQQGNQPMMSTWEGRSKRPASKVTGQGCQPGRDGRGGRSARPLVLERRPGWMTLEDRSVYVGSDNVSLDAQSDGRPGWTLGLCVRKTGRIVVSECGGLSLAGVLSERLQVVVEAIDQLCQDRCVVVVWWCLKHSS</sequence>
<feature type="region of interest" description="Disordered" evidence="1">
    <location>
        <begin position="1"/>
        <end position="82"/>
    </location>
</feature>
<organism evidence="2 3">
    <name type="scientific">Phaseolus angularis</name>
    <name type="common">Azuki bean</name>
    <name type="synonym">Vigna angularis</name>
    <dbReference type="NCBI Taxonomy" id="3914"/>
    <lineage>
        <taxon>Eukaryota</taxon>
        <taxon>Viridiplantae</taxon>
        <taxon>Streptophyta</taxon>
        <taxon>Embryophyta</taxon>
        <taxon>Tracheophyta</taxon>
        <taxon>Spermatophyta</taxon>
        <taxon>Magnoliopsida</taxon>
        <taxon>eudicotyledons</taxon>
        <taxon>Gunneridae</taxon>
        <taxon>Pentapetalae</taxon>
        <taxon>rosids</taxon>
        <taxon>fabids</taxon>
        <taxon>Fabales</taxon>
        <taxon>Fabaceae</taxon>
        <taxon>Papilionoideae</taxon>
        <taxon>50 kb inversion clade</taxon>
        <taxon>NPAAA clade</taxon>
        <taxon>indigoferoid/millettioid clade</taxon>
        <taxon>Phaseoleae</taxon>
        <taxon>Vigna</taxon>
    </lineage>
</organism>
<dbReference type="AlphaFoldDB" id="A0A0L9VD70"/>